<dbReference type="STRING" id="229535.A0A0M8P8B5"/>
<comment type="caution">
    <text evidence="1">The sequence shown here is derived from an EMBL/GenBank/DDBJ whole genome shotgun (WGS) entry which is preliminary data.</text>
</comment>
<dbReference type="AlphaFoldDB" id="A0A0M8P8B5"/>
<proteinExistence type="predicted"/>
<name>A0A0M8P8B5_9EURO</name>
<protein>
    <submittedName>
        <fullName evidence="1">Uncharacterized protein</fullName>
    </submittedName>
</protein>
<dbReference type="Proteomes" id="UP000037696">
    <property type="component" value="Unassembled WGS sequence"/>
</dbReference>
<keyword evidence="2" id="KW-1185">Reference proteome</keyword>
<dbReference type="EMBL" id="LHQQ01000041">
    <property type="protein sequence ID" value="KOS45617.1"/>
    <property type="molecule type" value="Genomic_DNA"/>
</dbReference>
<gene>
    <name evidence="1" type="ORF">ACN38_g3464</name>
</gene>
<organism evidence="1 2">
    <name type="scientific">Penicillium nordicum</name>
    <dbReference type="NCBI Taxonomy" id="229535"/>
    <lineage>
        <taxon>Eukaryota</taxon>
        <taxon>Fungi</taxon>
        <taxon>Dikarya</taxon>
        <taxon>Ascomycota</taxon>
        <taxon>Pezizomycotina</taxon>
        <taxon>Eurotiomycetes</taxon>
        <taxon>Eurotiomycetidae</taxon>
        <taxon>Eurotiales</taxon>
        <taxon>Aspergillaceae</taxon>
        <taxon>Penicillium</taxon>
    </lineage>
</organism>
<evidence type="ECO:0000313" key="1">
    <source>
        <dbReference type="EMBL" id="KOS45617.1"/>
    </source>
</evidence>
<accession>A0A0M8P8B5</accession>
<reference evidence="1 2" key="1">
    <citation type="submission" date="2015-08" db="EMBL/GenBank/DDBJ databases">
        <title>Genome sequencing of Penicillium nordicum.</title>
        <authorList>
            <person name="Nguyen H.D."/>
            <person name="Seifert K.A."/>
        </authorList>
    </citation>
    <scope>NUCLEOTIDE SEQUENCE [LARGE SCALE GENOMIC DNA]</scope>
    <source>
        <strain evidence="1 2">DAOMC 185683</strain>
    </source>
</reference>
<dbReference type="OrthoDB" id="2823490at2759"/>
<evidence type="ECO:0000313" key="2">
    <source>
        <dbReference type="Proteomes" id="UP000037696"/>
    </source>
</evidence>
<sequence>MSLDSALHFNLRHFPVDYILYKYVFSFSKILQSPSIIKPLTMSLFLNLPFELRILIIEDVLYTPLSPPLTPFESDGIEYHDLAYNAWEEGCNVYYNHQNKYNPSNCLPLLLTNHQISIETQVILERMKVEYILDISVKDDLHLFLTWLSVPCLTAHISTLYANVRLFGHIIEERTIRKQVGCGGRLGFHWSFYAALERFLRYGPVGLKKRKEESKPSEYPGNTEEFEDRGMLIDTLVLDFQSAELELSFPPEDVTYRQYWERHWGRDQGDRGETSETLSSHATRPEWLCEYLKGWIDDLLDMDYHTSEFGQPLYEHIGTIRMLVDGQLSYEFDLAAWLASLRFTNPTSMMGHLPTNDRQSGFWKWKKETLLRREAQGFPVIWPSDDELERREV</sequence>